<comment type="subcellular location">
    <subcellularLocation>
        <location evidence="1">Membrane</location>
    </subcellularLocation>
</comment>
<evidence type="ECO:0000313" key="8">
    <source>
        <dbReference type="Proteomes" id="UP000281553"/>
    </source>
</evidence>
<dbReference type="GO" id="GO:0016020">
    <property type="term" value="C:membrane"/>
    <property type="evidence" value="ECO:0007669"/>
    <property type="project" value="UniProtKB-SubCell"/>
</dbReference>
<evidence type="ECO:0000256" key="5">
    <source>
        <dbReference type="SAM" id="Phobius"/>
    </source>
</evidence>
<name>A0A3P7MPU3_DIBLA</name>
<dbReference type="PANTHER" id="PTHR46641">
    <property type="entry name" value="FMRFAMIDE RECEPTOR-RELATED"/>
    <property type="match status" value="1"/>
</dbReference>
<evidence type="ECO:0000256" key="3">
    <source>
        <dbReference type="ARBA" id="ARBA00022989"/>
    </source>
</evidence>
<feature type="transmembrane region" description="Helical" evidence="5">
    <location>
        <begin position="112"/>
        <end position="136"/>
    </location>
</feature>
<feature type="non-terminal residue" evidence="7">
    <location>
        <position position="193"/>
    </location>
</feature>
<gene>
    <name evidence="7" type="ORF">DILT_LOCUS14688</name>
</gene>
<protein>
    <recommendedName>
        <fullName evidence="6">G-protein coupled receptors family 1 profile domain-containing protein</fullName>
    </recommendedName>
</protein>
<reference evidence="7 8" key="1">
    <citation type="submission" date="2018-11" db="EMBL/GenBank/DDBJ databases">
        <authorList>
            <consortium name="Pathogen Informatics"/>
        </authorList>
    </citation>
    <scope>NUCLEOTIDE SEQUENCE [LARGE SCALE GENOMIC DNA]</scope>
</reference>
<proteinExistence type="predicted"/>
<dbReference type="PROSITE" id="PS50262">
    <property type="entry name" value="G_PROTEIN_RECEP_F1_2"/>
    <property type="match status" value="1"/>
</dbReference>
<dbReference type="InterPro" id="IPR017452">
    <property type="entry name" value="GPCR_Rhodpsn_7TM"/>
</dbReference>
<keyword evidence="3 5" id="KW-1133">Transmembrane helix</keyword>
<feature type="transmembrane region" description="Helical" evidence="5">
    <location>
        <begin position="156"/>
        <end position="181"/>
    </location>
</feature>
<dbReference type="AlphaFoldDB" id="A0A3P7MPU3"/>
<dbReference type="Pfam" id="PF10328">
    <property type="entry name" value="7TM_GPCR_Srx"/>
    <property type="match status" value="1"/>
</dbReference>
<dbReference type="EMBL" id="UYRU01075374">
    <property type="protein sequence ID" value="VDN25783.1"/>
    <property type="molecule type" value="Genomic_DNA"/>
</dbReference>
<feature type="domain" description="G-protein coupled receptors family 1 profile" evidence="6">
    <location>
        <begin position="51"/>
        <end position="193"/>
    </location>
</feature>
<keyword evidence="4 5" id="KW-0472">Membrane</keyword>
<keyword evidence="8" id="KW-1185">Reference proteome</keyword>
<dbReference type="OrthoDB" id="6286129at2759"/>
<evidence type="ECO:0000259" key="6">
    <source>
        <dbReference type="PROSITE" id="PS50262"/>
    </source>
</evidence>
<dbReference type="SUPFAM" id="SSF81321">
    <property type="entry name" value="Family A G protein-coupled receptor-like"/>
    <property type="match status" value="1"/>
</dbReference>
<feature type="transmembrane region" description="Helical" evidence="5">
    <location>
        <begin position="34"/>
        <end position="60"/>
    </location>
</feature>
<dbReference type="PANTHER" id="PTHR46641:SF2">
    <property type="entry name" value="FMRFAMIDE RECEPTOR"/>
    <property type="match status" value="1"/>
</dbReference>
<evidence type="ECO:0000313" key="7">
    <source>
        <dbReference type="EMBL" id="VDN25783.1"/>
    </source>
</evidence>
<evidence type="ECO:0000256" key="1">
    <source>
        <dbReference type="ARBA" id="ARBA00004370"/>
    </source>
</evidence>
<evidence type="ECO:0000256" key="4">
    <source>
        <dbReference type="ARBA" id="ARBA00023136"/>
    </source>
</evidence>
<dbReference type="InterPro" id="IPR052954">
    <property type="entry name" value="GPCR-Ligand_Int"/>
</dbReference>
<feature type="transmembrane region" description="Helical" evidence="5">
    <location>
        <begin position="72"/>
        <end position="91"/>
    </location>
</feature>
<dbReference type="Gene3D" id="1.20.1070.10">
    <property type="entry name" value="Rhodopsin 7-helix transmembrane proteins"/>
    <property type="match status" value="1"/>
</dbReference>
<dbReference type="Proteomes" id="UP000281553">
    <property type="component" value="Unassembled WGS sequence"/>
</dbReference>
<keyword evidence="2 5" id="KW-0812">Transmembrane</keyword>
<accession>A0A3P7MPU3</accession>
<sequence length="193" mass="22009">MAANTTVSGSVFCMKQAAWLGGPAYRGFLHYNRLIFLSILGMPVCVVGIFTSGLSISLFSRDKTTPRTTRKLLIVTSAADVQFLLFSLLYLQPLTFCGRGCRLRWIFRSNPYVLFIFSFVNILECFRNWLVVLIGVERFLVICHPVRSKVWWNGRLTNHLIIASFGFAILARLPLIFYLAFEEAGREWSRVAL</sequence>
<evidence type="ECO:0000256" key="2">
    <source>
        <dbReference type="ARBA" id="ARBA00022692"/>
    </source>
</evidence>
<organism evidence="7 8">
    <name type="scientific">Dibothriocephalus latus</name>
    <name type="common">Fish tapeworm</name>
    <name type="synonym">Diphyllobothrium latum</name>
    <dbReference type="NCBI Taxonomy" id="60516"/>
    <lineage>
        <taxon>Eukaryota</taxon>
        <taxon>Metazoa</taxon>
        <taxon>Spiralia</taxon>
        <taxon>Lophotrochozoa</taxon>
        <taxon>Platyhelminthes</taxon>
        <taxon>Cestoda</taxon>
        <taxon>Eucestoda</taxon>
        <taxon>Diphyllobothriidea</taxon>
        <taxon>Diphyllobothriidae</taxon>
        <taxon>Dibothriocephalus</taxon>
    </lineage>
</organism>
<dbReference type="InterPro" id="IPR019430">
    <property type="entry name" value="7TM_GPCR_serpentine_rcpt_Srx"/>
</dbReference>